<evidence type="ECO:0000313" key="3">
    <source>
        <dbReference type="Proteomes" id="UP001265550"/>
    </source>
</evidence>
<dbReference type="PANTHER" id="PTHR38104">
    <property type="match status" value="1"/>
</dbReference>
<dbReference type="Proteomes" id="UP001265550">
    <property type="component" value="Unassembled WGS sequence"/>
</dbReference>
<name>A0ABU1VBG8_9BURK</name>
<reference evidence="2 3" key="1">
    <citation type="submission" date="2023-07" db="EMBL/GenBank/DDBJ databases">
        <title>Sorghum-associated microbial communities from plants grown in Nebraska, USA.</title>
        <authorList>
            <person name="Schachtman D."/>
        </authorList>
    </citation>
    <scope>NUCLEOTIDE SEQUENCE [LARGE SCALE GENOMIC DNA]</scope>
    <source>
        <strain evidence="2 3">BE240</strain>
    </source>
</reference>
<feature type="domain" description="Anti sigma-E protein RseA N-terminal" evidence="1">
    <location>
        <begin position="25"/>
        <end position="98"/>
    </location>
</feature>
<protein>
    <submittedName>
        <fullName evidence="2">Sigma-E factor negative regulatory protein RseA</fullName>
    </submittedName>
</protein>
<dbReference type="Gene3D" id="1.10.10.880">
    <property type="entry name" value="Anti sigma-E protein RseA, N-terminal domain"/>
    <property type="match status" value="1"/>
</dbReference>
<dbReference type="Pfam" id="PF03872">
    <property type="entry name" value="RseA_N"/>
    <property type="match status" value="1"/>
</dbReference>
<dbReference type="EMBL" id="JAVDWE010000006">
    <property type="protein sequence ID" value="MDR7094818.1"/>
    <property type="molecule type" value="Genomic_DNA"/>
</dbReference>
<keyword evidence="3" id="KW-1185">Reference proteome</keyword>
<dbReference type="SUPFAM" id="SSF89069">
    <property type="entry name" value="N-terminal, cytoplasmic domain of anti-sigmaE factor RseA"/>
    <property type="match status" value="1"/>
</dbReference>
<dbReference type="CDD" id="cd16328">
    <property type="entry name" value="RseA_N"/>
    <property type="match status" value="1"/>
</dbReference>
<dbReference type="InterPro" id="IPR052383">
    <property type="entry name" value="Anti-sigma-E_RseA-like"/>
</dbReference>
<accession>A0ABU1VBG8</accession>
<dbReference type="InterPro" id="IPR036147">
    <property type="entry name" value="Anti-sigma_E_RseA_N_sf"/>
</dbReference>
<sequence length="234" mass="24369">MNAAQVSLNAKSQETAAIIASEQCVSSLVDGEIGTAQLADLLSSDEGREELLGSWHAYHVIGDVLRGHSGVISTRAPCDFLADVRERLRLEAAPIVQPMPGVRHPHEPVQPVALVRGTAANDATFRWKLVAGVASLAAVMAVSWTVLSGVPPAAGGTSGPQLAAVPTAPEAAERVAAQVTTPSTAVVVNTGQGTLIRDARLEELLAEHRQNGSMSALQMPTGFIRNATYDAAGR</sequence>
<dbReference type="RefSeq" id="WP_204733722.1">
    <property type="nucleotide sequence ID" value="NZ_JAVDWE010000006.1"/>
</dbReference>
<organism evidence="2 3">
    <name type="scientific">Hydrogenophaga laconesensis</name>
    <dbReference type="NCBI Taxonomy" id="1805971"/>
    <lineage>
        <taxon>Bacteria</taxon>
        <taxon>Pseudomonadati</taxon>
        <taxon>Pseudomonadota</taxon>
        <taxon>Betaproteobacteria</taxon>
        <taxon>Burkholderiales</taxon>
        <taxon>Comamonadaceae</taxon>
        <taxon>Hydrogenophaga</taxon>
    </lineage>
</organism>
<dbReference type="PANTHER" id="PTHR38104:SF1">
    <property type="entry name" value="ANTI-SIGMA-E FACTOR RSEA"/>
    <property type="match status" value="1"/>
</dbReference>
<proteinExistence type="predicted"/>
<gene>
    <name evidence="2" type="ORF">J2X09_002561</name>
</gene>
<dbReference type="InterPro" id="IPR005572">
    <property type="entry name" value="Anti-sigma_E_RseA_N"/>
</dbReference>
<comment type="caution">
    <text evidence="2">The sequence shown here is derived from an EMBL/GenBank/DDBJ whole genome shotgun (WGS) entry which is preliminary data.</text>
</comment>
<evidence type="ECO:0000259" key="1">
    <source>
        <dbReference type="Pfam" id="PF03872"/>
    </source>
</evidence>
<evidence type="ECO:0000313" key="2">
    <source>
        <dbReference type="EMBL" id="MDR7094818.1"/>
    </source>
</evidence>